<dbReference type="Proteomes" id="UP000240883">
    <property type="component" value="Unassembled WGS sequence"/>
</dbReference>
<dbReference type="EMBL" id="KZ678133">
    <property type="protein sequence ID" value="PSN68793.1"/>
    <property type="molecule type" value="Genomic_DNA"/>
</dbReference>
<sequence length="85" mass="9790">MSLKVVAQHAFDWYFNLFWVSLFHHCPVAFLLRIDRLQSATRRPLPSTRHDDDKAMDETAPGTIHPLLSAVIFWCHGGRFSVIPT</sequence>
<protein>
    <submittedName>
        <fullName evidence="2">Uncharacterized protein</fullName>
    </submittedName>
</protein>
<keyword evidence="1" id="KW-0472">Membrane</keyword>
<reference evidence="2 3" key="1">
    <citation type="journal article" date="2018" name="Front. Microbiol.">
        <title>Genome-Wide Analysis of Corynespora cassiicola Leaf Fall Disease Putative Effectors.</title>
        <authorList>
            <person name="Lopez D."/>
            <person name="Ribeiro S."/>
            <person name="Label P."/>
            <person name="Fumanal B."/>
            <person name="Venisse J.S."/>
            <person name="Kohler A."/>
            <person name="de Oliveira R.R."/>
            <person name="Labutti K."/>
            <person name="Lipzen A."/>
            <person name="Lail K."/>
            <person name="Bauer D."/>
            <person name="Ohm R.A."/>
            <person name="Barry K.W."/>
            <person name="Spatafora J."/>
            <person name="Grigoriev I.V."/>
            <person name="Martin F.M."/>
            <person name="Pujade-Renaud V."/>
        </authorList>
    </citation>
    <scope>NUCLEOTIDE SEQUENCE [LARGE SCALE GENOMIC DNA]</scope>
    <source>
        <strain evidence="2 3">Philippines</strain>
    </source>
</reference>
<gene>
    <name evidence="2" type="ORF">BS50DRAFT_571974</name>
</gene>
<organism evidence="2 3">
    <name type="scientific">Corynespora cassiicola Philippines</name>
    <dbReference type="NCBI Taxonomy" id="1448308"/>
    <lineage>
        <taxon>Eukaryota</taxon>
        <taxon>Fungi</taxon>
        <taxon>Dikarya</taxon>
        <taxon>Ascomycota</taxon>
        <taxon>Pezizomycotina</taxon>
        <taxon>Dothideomycetes</taxon>
        <taxon>Pleosporomycetidae</taxon>
        <taxon>Pleosporales</taxon>
        <taxon>Corynesporascaceae</taxon>
        <taxon>Corynespora</taxon>
    </lineage>
</organism>
<evidence type="ECO:0000256" key="1">
    <source>
        <dbReference type="SAM" id="Phobius"/>
    </source>
</evidence>
<accession>A0A2T2NTR8</accession>
<proteinExistence type="predicted"/>
<keyword evidence="1" id="KW-0812">Transmembrane</keyword>
<feature type="transmembrane region" description="Helical" evidence="1">
    <location>
        <begin position="13"/>
        <end position="34"/>
    </location>
</feature>
<dbReference type="AlphaFoldDB" id="A0A2T2NTR8"/>
<name>A0A2T2NTR8_CORCC</name>
<evidence type="ECO:0000313" key="3">
    <source>
        <dbReference type="Proteomes" id="UP000240883"/>
    </source>
</evidence>
<evidence type="ECO:0000313" key="2">
    <source>
        <dbReference type="EMBL" id="PSN68793.1"/>
    </source>
</evidence>
<keyword evidence="1" id="KW-1133">Transmembrane helix</keyword>
<keyword evidence="3" id="KW-1185">Reference proteome</keyword>